<dbReference type="OrthoDB" id="9779699at2"/>
<accession>A0A6N8G1D9</accession>
<protein>
    <submittedName>
        <fullName evidence="1">Uracil phosphoribosyltransferase</fullName>
    </submittedName>
</protein>
<dbReference type="Pfam" id="PF07958">
    <property type="entry name" value="DUF1688"/>
    <property type="match status" value="1"/>
</dbReference>
<keyword evidence="1" id="KW-0328">Glycosyltransferase</keyword>
<dbReference type="RefSeq" id="WP_105220016.1">
    <property type="nucleotide sequence ID" value="NZ_CAWNSU010000053.1"/>
</dbReference>
<dbReference type="AlphaFoldDB" id="A0A6N8G1D9"/>
<dbReference type="GO" id="GO:0016757">
    <property type="term" value="F:glycosyltransferase activity"/>
    <property type="evidence" value="ECO:0007669"/>
    <property type="project" value="UniProtKB-KW"/>
</dbReference>
<reference evidence="1 2" key="1">
    <citation type="journal article" date="2019" name="Front. Microbiol.">
        <title>Genomic Features for Desiccation Tolerance and Sugar Biosynthesis in the Extremophile Gloeocapsopsis sp. UTEX B3054.</title>
        <authorList>
            <person name="Urrejola C."/>
            <person name="Alcorta J."/>
            <person name="Salas L."/>
            <person name="Vasquez M."/>
            <person name="Polz M.F."/>
            <person name="Vicuna R."/>
            <person name="Diez B."/>
        </authorList>
    </citation>
    <scope>NUCLEOTIDE SEQUENCE [LARGE SCALE GENOMIC DNA]</scope>
    <source>
        <strain evidence="1 2">1H9</strain>
    </source>
</reference>
<keyword evidence="1" id="KW-0808">Transferase</keyword>
<dbReference type="PANTHER" id="PTHR31687:SF3">
    <property type="entry name" value="PROTEIN URG3"/>
    <property type="match status" value="1"/>
</dbReference>
<evidence type="ECO:0000313" key="1">
    <source>
        <dbReference type="EMBL" id="MUL39021.1"/>
    </source>
</evidence>
<dbReference type="PANTHER" id="PTHR31687">
    <property type="match status" value="1"/>
</dbReference>
<organism evidence="1 2">
    <name type="scientific">Gloeocapsopsis dulcis AAB1 = 1H9</name>
    <dbReference type="NCBI Taxonomy" id="1433147"/>
    <lineage>
        <taxon>Bacteria</taxon>
        <taxon>Bacillati</taxon>
        <taxon>Cyanobacteriota</taxon>
        <taxon>Cyanophyceae</taxon>
        <taxon>Oscillatoriophycideae</taxon>
        <taxon>Chroococcales</taxon>
        <taxon>Chroococcaceae</taxon>
        <taxon>Gloeocapsopsis</taxon>
        <taxon>Gloeocapsopsis dulcis</taxon>
    </lineage>
</organism>
<sequence>MLGKKEFEEIAYLRSPKAIRDRCSILFDLGCEDRLEHFRCDLTQLERVADYVIQVIREDYPDLQIPFHSRWRHFQVGTHLAQLDQQLLELTPLAKAQAKFDLAVVSVLLDAGAGAVWQYHEPGTDLVFSRSEGLAVASFQMFCQGTFSSHSDKLQADALGLQKITADVLAAGFQISDKNPLVGLPGRVQLLRRLGQAMVDRPQLFGNDNPRPGGLVNYLLAKATNGQLTAEAVFRAVLAGLGDIWTGRLQISGINLGDVWRHSAIADTQNLSSGLVPFHKLSQWLTYSLLEPLQELGLEITGLDALTGLPEYRNGGLCLDLGLLQPKHSNVLQQPHSVDSEIIVEWRALTVISLDYIAATIRSKLGMNDKELPLVKVLQGGTWSAGRKIAAYLRSGVPPIQIESDGTVF</sequence>
<comment type="caution">
    <text evidence="1">The sequence shown here is derived from an EMBL/GenBank/DDBJ whole genome shotgun (WGS) entry which is preliminary data.</text>
</comment>
<gene>
    <name evidence="1" type="ORF">BWI75_22630</name>
</gene>
<evidence type="ECO:0000313" key="2">
    <source>
        <dbReference type="Proteomes" id="UP000441797"/>
    </source>
</evidence>
<dbReference type="InterPro" id="IPR012469">
    <property type="entry name" value="DUF1688"/>
</dbReference>
<dbReference type="EMBL" id="NAPY01000057">
    <property type="protein sequence ID" value="MUL39021.1"/>
    <property type="molecule type" value="Genomic_DNA"/>
</dbReference>
<name>A0A6N8G1D9_9CHRO</name>
<keyword evidence="2" id="KW-1185">Reference proteome</keyword>
<proteinExistence type="predicted"/>
<dbReference type="Proteomes" id="UP000441797">
    <property type="component" value="Unassembled WGS sequence"/>
</dbReference>